<evidence type="ECO:0000313" key="3">
    <source>
        <dbReference type="Proteomes" id="UP001336250"/>
    </source>
</evidence>
<gene>
    <name evidence="2" type="ORF">V4F39_18365</name>
</gene>
<dbReference type="PROSITE" id="PS50925">
    <property type="entry name" value="BLUF"/>
    <property type="match status" value="1"/>
</dbReference>
<reference evidence="2 3" key="1">
    <citation type="submission" date="2024-02" db="EMBL/GenBank/DDBJ databases">
        <title>Genome sequence of Aquincola sp. MAHUQ-54.</title>
        <authorList>
            <person name="Huq M.A."/>
        </authorList>
    </citation>
    <scope>NUCLEOTIDE SEQUENCE [LARGE SCALE GENOMIC DNA]</scope>
    <source>
        <strain evidence="2 3">MAHUQ-54</strain>
    </source>
</reference>
<accession>A0AAW9QFB1</accession>
<dbReference type="Gene3D" id="3.30.70.100">
    <property type="match status" value="1"/>
</dbReference>
<organism evidence="2 3">
    <name type="scientific">Aquincola agrisoli</name>
    <dbReference type="NCBI Taxonomy" id="3119538"/>
    <lineage>
        <taxon>Bacteria</taxon>
        <taxon>Pseudomonadati</taxon>
        <taxon>Pseudomonadota</taxon>
        <taxon>Betaproteobacteria</taxon>
        <taxon>Burkholderiales</taxon>
        <taxon>Sphaerotilaceae</taxon>
        <taxon>Aquincola</taxon>
    </lineage>
</organism>
<evidence type="ECO:0000259" key="1">
    <source>
        <dbReference type="PROSITE" id="PS50925"/>
    </source>
</evidence>
<keyword evidence="3" id="KW-1185">Reference proteome</keyword>
<name>A0AAW9QFB1_9BURK</name>
<dbReference type="InterPro" id="IPR007024">
    <property type="entry name" value="BLUF_domain"/>
</dbReference>
<dbReference type="Pfam" id="PF04940">
    <property type="entry name" value="BLUF"/>
    <property type="match status" value="1"/>
</dbReference>
<proteinExistence type="predicted"/>
<dbReference type="SUPFAM" id="SSF54975">
    <property type="entry name" value="Acylphosphatase/BLUF domain-like"/>
    <property type="match status" value="1"/>
</dbReference>
<evidence type="ECO:0000313" key="2">
    <source>
        <dbReference type="EMBL" id="MEF7615885.1"/>
    </source>
</evidence>
<dbReference type="InterPro" id="IPR036046">
    <property type="entry name" value="Acylphosphatase-like_dom_sf"/>
</dbReference>
<dbReference type="EMBL" id="JAZIBG010000036">
    <property type="protein sequence ID" value="MEF7615885.1"/>
    <property type="molecule type" value="Genomic_DNA"/>
</dbReference>
<dbReference type="RefSeq" id="WP_332291227.1">
    <property type="nucleotide sequence ID" value="NZ_JAZIBG010000036.1"/>
</dbReference>
<dbReference type="GO" id="GO:0071949">
    <property type="term" value="F:FAD binding"/>
    <property type="evidence" value="ECO:0007669"/>
    <property type="project" value="InterPro"/>
</dbReference>
<dbReference type="Proteomes" id="UP001336250">
    <property type="component" value="Unassembled WGS sequence"/>
</dbReference>
<dbReference type="GO" id="GO:0009882">
    <property type="term" value="F:blue light photoreceptor activity"/>
    <property type="evidence" value="ECO:0007669"/>
    <property type="project" value="InterPro"/>
</dbReference>
<dbReference type="AlphaFoldDB" id="A0AAW9QFB1"/>
<sequence>MDLLRVFYVSRPVGDAHQFVRQLLAKCQLNNRRRDVTGMLAFSGAHFAQVLEGQAGEVRPLIEAVARDARHTGMRIVFEEPTATRDFGSWSMGYVEGFGAADRIEALLTDPAGPDVREFAQRLFAEPRL</sequence>
<feature type="domain" description="BLUF" evidence="1">
    <location>
        <begin position="3"/>
        <end position="93"/>
    </location>
</feature>
<dbReference type="SMART" id="SM01034">
    <property type="entry name" value="BLUF"/>
    <property type="match status" value="1"/>
</dbReference>
<comment type="caution">
    <text evidence="2">The sequence shown here is derived from an EMBL/GenBank/DDBJ whole genome shotgun (WGS) entry which is preliminary data.</text>
</comment>
<protein>
    <submittedName>
        <fullName evidence="2">BLUF domain-containing protein</fullName>
    </submittedName>
</protein>